<sequence>MKKQLILSLSIFWIALGPLLLGSCSKDKDDNANDSPFQLEENLIMGNKLFNSSLDDRNSKNSFEILKIERKNEILQVSIKGSDSVGSFKFIWDGRIQESYPMGIQLIMLYQGKDEDFIPTEEKVIQVNLQKIIGKRTNVNEYHFNIINGSKKKTATLNPDGTITNNDR</sequence>
<dbReference type="PROSITE" id="PS51257">
    <property type="entry name" value="PROKAR_LIPOPROTEIN"/>
    <property type="match status" value="1"/>
</dbReference>
<gene>
    <name evidence="1" type="ORF">GCM10023173_00840</name>
</gene>
<keyword evidence="2" id="KW-1185">Reference proteome</keyword>
<protein>
    <recommendedName>
        <fullName evidence="3">Lipoprotein</fullName>
    </recommendedName>
</protein>
<evidence type="ECO:0000313" key="2">
    <source>
        <dbReference type="Proteomes" id="UP001500394"/>
    </source>
</evidence>
<reference evidence="2" key="1">
    <citation type="journal article" date="2019" name="Int. J. Syst. Evol. Microbiol.">
        <title>The Global Catalogue of Microorganisms (GCM) 10K type strain sequencing project: providing services to taxonomists for standard genome sequencing and annotation.</title>
        <authorList>
            <consortium name="The Broad Institute Genomics Platform"/>
            <consortium name="The Broad Institute Genome Sequencing Center for Infectious Disease"/>
            <person name="Wu L."/>
            <person name="Ma J."/>
        </authorList>
    </citation>
    <scope>NUCLEOTIDE SEQUENCE [LARGE SCALE GENOMIC DNA]</scope>
    <source>
        <strain evidence="2">JCM 17858</strain>
    </source>
</reference>
<dbReference type="EMBL" id="BAABGR010000002">
    <property type="protein sequence ID" value="GAA4510010.1"/>
    <property type="molecule type" value="Genomic_DNA"/>
</dbReference>
<proteinExistence type="predicted"/>
<evidence type="ECO:0008006" key="3">
    <source>
        <dbReference type="Google" id="ProtNLM"/>
    </source>
</evidence>
<dbReference type="RefSeq" id="WP_039053946.1">
    <property type="nucleotide sequence ID" value="NZ_BAABGR010000002.1"/>
</dbReference>
<comment type="caution">
    <text evidence="1">The sequence shown here is derived from an EMBL/GenBank/DDBJ whole genome shotgun (WGS) entry which is preliminary data.</text>
</comment>
<name>A0ABP8QU57_9SPHI</name>
<evidence type="ECO:0000313" key="1">
    <source>
        <dbReference type="EMBL" id="GAA4510010.1"/>
    </source>
</evidence>
<accession>A0ABP8QU57</accession>
<organism evidence="1 2">
    <name type="scientific">Sphingobacterium thermophilum</name>
    <dbReference type="NCBI Taxonomy" id="768534"/>
    <lineage>
        <taxon>Bacteria</taxon>
        <taxon>Pseudomonadati</taxon>
        <taxon>Bacteroidota</taxon>
        <taxon>Sphingobacteriia</taxon>
        <taxon>Sphingobacteriales</taxon>
        <taxon>Sphingobacteriaceae</taxon>
        <taxon>Sphingobacterium</taxon>
    </lineage>
</organism>
<dbReference type="Proteomes" id="UP001500394">
    <property type="component" value="Unassembled WGS sequence"/>
</dbReference>